<name>A0A0C3EIX2_PILCF</name>
<accession>A0A0C3EIX2</accession>
<dbReference type="EMBL" id="KN833121">
    <property type="protein sequence ID" value="KIM72575.1"/>
    <property type="molecule type" value="Genomic_DNA"/>
</dbReference>
<sequence length="196" mass="22014">VLASLLASTSIQRFAGFASTAFNLFAPKLYMHYAVELGKLFDSDYTLRRNFKNSPWPAATFNFSPWTITFPHTDPGNLAFGWCAITALGKFDFRRGGQIILWDLGLVIDFPPGSTILIPSAVVQHSNTVIQASETRYSFTQYAAGGLFRWVKNRFCSDKTFVAKATKKQMKQREAAHERRWKDGVGLFSKLSELAT</sequence>
<evidence type="ECO:0000313" key="1">
    <source>
        <dbReference type="EMBL" id="KIM72575.1"/>
    </source>
</evidence>
<dbReference type="Gene3D" id="3.60.130.30">
    <property type="match status" value="1"/>
</dbReference>
<reference evidence="1 2" key="1">
    <citation type="submission" date="2014-04" db="EMBL/GenBank/DDBJ databases">
        <authorList>
            <consortium name="DOE Joint Genome Institute"/>
            <person name="Kuo A."/>
            <person name="Tarkka M."/>
            <person name="Buscot F."/>
            <person name="Kohler A."/>
            <person name="Nagy L.G."/>
            <person name="Floudas D."/>
            <person name="Copeland A."/>
            <person name="Barry K.W."/>
            <person name="Cichocki N."/>
            <person name="Veneault-Fourrey C."/>
            <person name="LaButti K."/>
            <person name="Lindquist E.A."/>
            <person name="Lipzen A."/>
            <person name="Lundell T."/>
            <person name="Morin E."/>
            <person name="Murat C."/>
            <person name="Sun H."/>
            <person name="Tunlid A."/>
            <person name="Henrissat B."/>
            <person name="Grigoriev I.V."/>
            <person name="Hibbett D.S."/>
            <person name="Martin F."/>
            <person name="Nordberg H.P."/>
            <person name="Cantor M.N."/>
            <person name="Hua S.X."/>
        </authorList>
    </citation>
    <scope>NUCLEOTIDE SEQUENCE [LARGE SCALE GENOMIC DNA]</scope>
    <source>
        <strain evidence="1 2">F 1598</strain>
    </source>
</reference>
<dbReference type="Proteomes" id="UP000054166">
    <property type="component" value="Unassembled WGS sequence"/>
</dbReference>
<dbReference type="HOGENOM" id="CLU_031314_0_0_1"/>
<reference evidence="2" key="2">
    <citation type="submission" date="2015-01" db="EMBL/GenBank/DDBJ databases">
        <title>Evolutionary Origins and Diversification of the Mycorrhizal Mutualists.</title>
        <authorList>
            <consortium name="DOE Joint Genome Institute"/>
            <consortium name="Mycorrhizal Genomics Consortium"/>
            <person name="Kohler A."/>
            <person name="Kuo A."/>
            <person name="Nagy L.G."/>
            <person name="Floudas D."/>
            <person name="Copeland A."/>
            <person name="Barry K.W."/>
            <person name="Cichocki N."/>
            <person name="Veneault-Fourrey C."/>
            <person name="LaButti K."/>
            <person name="Lindquist E.A."/>
            <person name="Lipzen A."/>
            <person name="Lundell T."/>
            <person name="Morin E."/>
            <person name="Murat C."/>
            <person name="Riley R."/>
            <person name="Ohm R."/>
            <person name="Sun H."/>
            <person name="Tunlid A."/>
            <person name="Henrissat B."/>
            <person name="Grigoriev I.V."/>
            <person name="Hibbett D.S."/>
            <person name="Martin F."/>
        </authorList>
    </citation>
    <scope>NUCLEOTIDE SEQUENCE [LARGE SCALE GENOMIC DNA]</scope>
    <source>
        <strain evidence="2">F 1598</strain>
    </source>
</reference>
<dbReference type="InParanoid" id="A0A0C3EIX2"/>
<protein>
    <submittedName>
        <fullName evidence="1">Uncharacterized protein</fullName>
    </submittedName>
</protein>
<dbReference type="OrthoDB" id="3202607at2759"/>
<evidence type="ECO:0000313" key="2">
    <source>
        <dbReference type="Proteomes" id="UP000054166"/>
    </source>
</evidence>
<gene>
    <name evidence="1" type="ORF">PILCRDRAFT_81749</name>
</gene>
<feature type="non-terminal residue" evidence="1">
    <location>
        <position position="1"/>
    </location>
</feature>
<organism evidence="1 2">
    <name type="scientific">Piloderma croceum (strain F 1598)</name>
    <dbReference type="NCBI Taxonomy" id="765440"/>
    <lineage>
        <taxon>Eukaryota</taxon>
        <taxon>Fungi</taxon>
        <taxon>Dikarya</taxon>
        <taxon>Basidiomycota</taxon>
        <taxon>Agaricomycotina</taxon>
        <taxon>Agaricomycetes</taxon>
        <taxon>Agaricomycetidae</taxon>
        <taxon>Atheliales</taxon>
        <taxon>Atheliaceae</taxon>
        <taxon>Piloderma</taxon>
    </lineage>
</organism>
<proteinExistence type="predicted"/>
<keyword evidence="2" id="KW-1185">Reference proteome</keyword>
<dbReference type="AlphaFoldDB" id="A0A0C3EIX2"/>